<keyword evidence="2" id="KW-1185">Reference proteome</keyword>
<dbReference type="EMBL" id="CP002536">
    <property type="protein sequence ID" value="ADY26840.1"/>
    <property type="molecule type" value="Genomic_DNA"/>
</dbReference>
<evidence type="ECO:0000313" key="2">
    <source>
        <dbReference type="Proteomes" id="UP000007718"/>
    </source>
</evidence>
<dbReference type="Proteomes" id="UP000007718">
    <property type="component" value="Chromosome"/>
</dbReference>
<reference evidence="1 2" key="2">
    <citation type="journal article" date="2012" name="Stand. Genomic Sci.">
        <title>Complete genome sequence of the orange-red pigmented, radioresistant Deinococcus proteolyticus type strain (MRP(T)).</title>
        <authorList>
            <person name="Copeland A."/>
            <person name="Zeytun A."/>
            <person name="Yassawong M."/>
            <person name="Nolan M."/>
            <person name="Lucas S."/>
            <person name="Hammon N."/>
            <person name="Deshpande S."/>
            <person name="Cheng J.F."/>
            <person name="Han C."/>
            <person name="Tapia R."/>
            <person name="Goodwin L.A."/>
            <person name="Pitluck S."/>
            <person name="Mavromatis K."/>
            <person name="Liolios K."/>
            <person name="Pagani I."/>
            <person name="Ivanova N."/>
            <person name="Mikhailova N."/>
            <person name="Pati A."/>
            <person name="Chen A."/>
            <person name="Palaniappan K."/>
            <person name="Land M."/>
            <person name="Hauser L."/>
            <person name="Jeffries C.D."/>
            <person name="Brambilla E.M."/>
            <person name="Rohde M."/>
            <person name="Sikorski J."/>
            <person name="Pukall R."/>
            <person name="Goker M."/>
            <person name="Detter J.C."/>
            <person name="Woyke T."/>
            <person name="Bristow J."/>
            <person name="Eisen J.A."/>
            <person name="Markowitz V."/>
            <person name="Hugenholtz P."/>
            <person name="Kyrpides N.C."/>
            <person name="Klenk H.P."/>
            <person name="Lapidus A."/>
        </authorList>
    </citation>
    <scope>NUCLEOTIDE SEQUENCE [LARGE SCALE GENOMIC DNA]</scope>
    <source>
        <strain evidence="2">ATCC 35074 / DSM 20540 / JCM 6276 / NBRC 101906 / NCIMB 13154 / VKM Ac-1939 / CCM 2703 / MRP</strain>
    </source>
</reference>
<proteinExistence type="predicted"/>
<dbReference type="KEGG" id="dpt:Deipr_1706"/>
<evidence type="ECO:0000313" key="1">
    <source>
        <dbReference type="EMBL" id="ADY26840.1"/>
    </source>
</evidence>
<dbReference type="AlphaFoldDB" id="F0RL48"/>
<reference evidence="2" key="1">
    <citation type="submission" date="2011-02" db="EMBL/GenBank/DDBJ databases">
        <title>The complete sequence of chromosome of Deinococcus proteolyticus DSM 20540.</title>
        <authorList>
            <consortium name="US DOE Joint Genome Institute (JGI-PGF)"/>
            <person name="Lucas S."/>
            <person name="Copeland A."/>
            <person name="Lapidus A."/>
            <person name="Bruce D."/>
            <person name="Goodwin L."/>
            <person name="Pitluck S."/>
            <person name="Kyrpides N."/>
            <person name="Mavromatis K."/>
            <person name="Pagani I."/>
            <person name="Ivanova N."/>
            <person name="Ovchinnikova G."/>
            <person name="Zeytun A."/>
            <person name="Detter J.C."/>
            <person name="Han C."/>
            <person name="Land M."/>
            <person name="Hauser L."/>
            <person name="Markowitz V."/>
            <person name="Cheng J.-F."/>
            <person name="Hugenholtz P."/>
            <person name="Woyke T."/>
            <person name="Wu D."/>
            <person name="Pukall R."/>
            <person name="Steenblock K."/>
            <person name="Brambilla E."/>
            <person name="Klenk H.-P."/>
            <person name="Eisen J.A."/>
        </authorList>
    </citation>
    <scope>NUCLEOTIDE SEQUENCE [LARGE SCALE GENOMIC DNA]</scope>
    <source>
        <strain evidence="2">ATCC 35074 / DSM 20540 / JCM 6276 / NBRC 101906 / NCIMB 13154 / VKM Ac-1939 / CCM 2703 / MRP</strain>
    </source>
</reference>
<organism evidence="1 2">
    <name type="scientific">Deinococcus proteolyticus (strain ATCC 35074 / DSM 20540 / JCM 6276 / NBRC 101906 / NCIMB 13154 / VKM Ac-1939 / CCM 2703 / MRP)</name>
    <dbReference type="NCBI Taxonomy" id="693977"/>
    <lineage>
        <taxon>Bacteria</taxon>
        <taxon>Thermotogati</taxon>
        <taxon>Deinococcota</taxon>
        <taxon>Deinococci</taxon>
        <taxon>Deinococcales</taxon>
        <taxon>Deinococcaceae</taxon>
        <taxon>Deinococcus</taxon>
    </lineage>
</organism>
<protein>
    <submittedName>
        <fullName evidence="1">Uncharacterized protein</fullName>
    </submittedName>
</protein>
<gene>
    <name evidence="1" type="ordered locus">Deipr_1706</name>
</gene>
<dbReference type="HOGENOM" id="CLU_1313734_0_0_0"/>
<dbReference type="OrthoDB" id="9842590at2"/>
<accession>F0RL48</accession>
<dbReference type="STRING" id="693977.Deipr_1706"/>
<dbReference type="RefSeq" id="WP_013615448.1">
    <property type="nucleotide sequence ID" value="NC_015161.1"/>
</dbReference>
<name>F0RL48_DEIPM</name>
<sequence length="209" mass="23870">MPWPRRLNEVRFFGGSVLLLSDLDFGAELETEAARLGESLDRHLAEVFYWDADFCLDLGWYGAAGLTDGRYPDGEFVLRLRAGQLTLHEWRTRDLARLRGYVLQARDRAALLHPRRDLPTTLLELSSDSETLAAEAQALLAASLRGSRNIIRHRVWHSGGDHLLWTVLPPLELSEAESVYVALGEWRRGRPDQVSLLELENWIERLCRV</sequence>